<dbReference type="EMBL" id="JASJND010000007">
    <property type="protein sequence ID" value="MDJ1115093.1"/>
    <property type="molecule type" value="Genomic_DNA"/>
</dbReference>
<protein>
    <submittedName>
        <fullName evidence="1">Glycoside hydrolase family 99-like domain-containing protein</fullName>
    </submittedName>
</protein>
<evidence type="ECO:0000313" key="2">
    <source>
        <dbReference type="Proteomes" id="UP001321481"/>
    </source>
</evidence>
<dbReference type="PANTHER" id="PTHR41244:SF1">
    <property type="entry name" value="GLYCOSYLTRANSFERASE"/>
    <property type="match status" value="1"/>
</dbReference>
<keyword evidence="2" id="KW-1185">Reference proteome</keyword>
<dbReference type="PANTHER" id="PTHR41244">
    <property type="entry name" value="RHAMNAN SYNTHESIS F"/>
    <property type="match status" value="1"/>
</dbReference>
<accession>A0ABT6ZGN2</accession>
<organism evidence="1 2">
    <name type="scientific">Microbacterium dauci</name>
    <dbReference type="NCBI Taxonomy" id="3048008"/>
    <lineage>
        <taxon>Bacteria</taxon>
        <taxon>Bacillati</taxon>
        <taxon>Actinomycetota</taxon>
        <taxon>Actinomycetes</taxon>
        <taxon>Micrococcales</taxon>
        <taxon>Microbacteriaceae</taxon>
        <taxon>Microbacterium</taxon>
    </lineage>
</organism>
<dbReference type="RefSeq" id="WP_283716782.1">
    <property type="nucleotide sequence ID" value="NZ_JASJND010000007.1"/>
</dbReference>
<name>A0ABT6ZGN2_9MICO</name>
<dbReference type="Pfam" id="PF14307">
    <property type="entry name" value="Glyco_tran_WbsX"/>
    <property type="match status" value="1"/>
</dbReference>
<gene>
    <name evidence="1" type="ORF">QNI14_11595</name>
</gene>
<reference evidence="1 2" key="1">
    <citation type="submission" date="2023-05" db="EMBL/GenBank/DDBJ databases">
        <title>Microbacterium dauci sp.nov., Isolated from Carrot Rhizosphere Soil.</title>
        <authorList>
            <person name="Xiao Z."/>
            <person name="Zheng J."/>
        </authorList>
    </citation>
    <scope>NUCLEOTIDE SEQUENCE [LARGE SCALE GENOMIC DNA]</scope>
    <source>
        <strain evidence="1 2">LX3-4</strain>
    </source>
</reference>
<dbReference type="Gene3D" id="3.20.20.80">
    <property type="entry name" value="Glycosidases"/>
    <property type="match status" value="1"/>
</dbReference>
<dbReference type="Proteomes" id="UP001321481">
    <property type="component" value="Unassembled WGS sequence"/>
</dbReference>
<dbReference type="InterPro" id="IPR032719">
    <property type="entry name" value="WbsX"/>
</dbReference>
<dbReference type="CDD" id="cd11579">
    <property type="entry name" value="Glyco_tran_WbsX"/>
    <property type="match status" value="1"/>
</dbReference>
<comment type="caution">
    <text evidence="1">The sequence shown here is derived from an EMBL/GenBank/DDBJ whole genome shotgun (WGS) entry which is preliminary data.</text>
</comment>
<proteinExistence type="predicted"/>
<evidence type="ECO:0000313" key="1">
    <source>
        <dbReference type="EMBL" id="MDJ1115093.1"/>
    </source>
</evidence>
<sequence>MGRPLVLAYYFPDWHQDPLNDKWFGRGWTEWELVRDARPRFPGHHQPRVPLLGHRDESDPDEAARDIAMASSHGVDGFLVDYYWYEDGPYLSSALDDGLLNASNIDEVKFALMWANHDLVNIFPSQGPGAAHQTLRSGAISRTSFERFAHVALEKYFSHDSYLTIDGAPWLSIYQVGSLLEGLGGVAETADALAWFRDLAREHGFPDLHLDAVVWGFGVLPGAIALERPGRLLEKLGFSSATSYVWIHHDDLGAHPFPAGDIERLRERAFQEYDDYAATLPVPFYPNVTVGWDSSPRTRQEGVYEHADYPWYPVFDASPTEFREGLLAAQSFLNEHRPPNPVVTINAWNEWTEGSSLLPDSRHGYGYLEAVRKVFGRA</sequence>